<protein>
    <submittedName>
        <fullName evidence="1">Uncharacterized protein</fullName>
    </submittedName>
</protein>
<organism evidence="1 2">
    <name type="scientific">Cannabis sativa</name>
    <name type="common">Hemp</name>
    <name type="synonym">Marijuana</name>
    <dbReference type="NCBI Taxonomy" id="3483"/>
    <lineage>
        <taxon>Eukaryota</taxon>
        <taxon>Viridiplantae</taxon>
        <taxon>Streptophyta</taxon>
        <taxon>Embryophyta</taxon>
        <taxon>Tracheophyta</taxon>
        <taxon>Spermatophyta</taxon>
        <taxon>Magnoliopsida</taxon>
        <taxon>eudicotyledons</taxon>
        <taxon>Gunneridae</taxon>
        <taxon>Pentapetalae</taxon>
        <taxon>rosids</taxon>
        <taxon>fabids</taxon>
        <taxon>Rosales</taxon>
        <taxon>Cannabaceae</taxon>
        <taxon>Cannabis</taxon>
    </lineage>
</organism>
<dbReference type="EnsemblPlants" id="evm.model.08.1462">
    <property type="protein sequence ID" value="cds.evm.model.08.1462"/>
    <property type="gene ID" value="evm.TU.08.1462"/>
</dbReference>
<accession>A0A803Q8R9</accession>
<reference evidence="1" key="2">
    <citation type="submission" date="2021-03" db="UniProtKB">
        <authorList>
            <consortium name="EnsemblPlants"/>
        </authorList>
    </citation>
    <scope>IDENTIFICATION</scope>
</reference>
<reference evidence="1" key="1">
    <citation type="submission" date="2018-11" db="EMBL/GenBank/DDBJ databases">
        <authorList>
            <person name="Grassa J C."/>
        </authorList>
    </citation>
    <scope>NUCLEOTIDE SEQUENCE [LARGE SCALE GENOMIC DNA]</scope>
</reference>
<evidence type="ECO:0000313" key="2">
    <source>
        <dbReference type="Proteomes" id="UP000596661"/>
    </source>
</evidence>
<dbReference type="Proteomes" id="UP000596661">
    <property type="component" value="Chromosome 8"/>
</dbReference>
<sequence>MIQNIKNGMAKISTSNGPIFLVEEGVNAIRPRGLITRQLKKNTLTFRESERTGKEAELVAIDAFRDTPKNRVNGLKISTIKGKKSRIKLDKVISDISEIVNNRIIIESDTIDDFVSFPSGGLIMKVLSVFIPGLEPINP</sequence>
<name>A0A803Q8R9_CANSA</name>
<dbReference type="Gramene" id="evm.model.08.1462">
    <property type="protein sequence ID" value="cds.evm.model.08.1462"/>
    <property type="gene ID" value="evm.TU.08.1462"/>
</dbReference>
<proteinExistence type="predicted"/>
<keyword evidence="2" id="KW-1185">Reference proteome</keyword>
<evidence type="ECO:0000313" key="1">
    <source>
        <dbReference type="EnsemblPlants" id="cds.evm.model.08.1462"/>
    </source>
</evidence>
<dbReference type="EMBL" id="UZAU01000712">
    <property type="status" value="NOT_ANNOTATED_CDS"/>
    <property type="molecule type" value="Genomic_DNA"/>
</dbReference>
<dbReference type="AlphaFoldDB" id="A0A803Q8R9"/>